<feature type="transmembrane region" description="Helical" evidence="6">
    <location>
        <begin position="270"/>
        <end position="292"/>
    </location>
</feature>
<dbReference type="Gene3D" id="1.20.1250.20">
    <property type="entry name" value="MFS general substrate transporter like domains"/>
    <property type="match status" value="2"/>
</dbReference>
<dbReference type="Proteomes" id="UP000325902">
    <property type="component" value="Unassembled WGS sequence"/>
</dbReference>
<gene>
    <name evidence="7" type="ORF">DBV05_g5951</name>
</gene>
<evidence type="ECO:0000256" key="2">
    <source>
        <dbReference type="ARBA" id="ARBA00022692"/>
    </source>
</evidence>
<feature type="transmembrane region" description="Helical" evidence="6">
    <location>
        <begin position="312"/>
        <end position="336"/>
    </location>
</feature>
<accession>A0A5N5DCI2</accession>
<dbReference type="InterPro" id="IPR036259">
    <property type="entry name" value="MFS_trans_sf"/>
</dbReference>
<dbReference type="Pfam" id="PF07690">
    <property type="entry name" value="MFS_1"/>
    <property type="match status" value="1"/>
</dbReference>
<evidence type="ECO:0008006" key="9">
    <source>
        <dbReference type="Google" id="ProtNLM"/>
    </source>
</evidence>
<dbReference type="EMBL" id="VCHE01000033">
    <property type="protein sequence ID" value="KAB2575459.1"/>
    <property type="molecule type" value="Genomic_DNA"/>
</dbReference>
<feature type="transmembrane region" description="Helical" evidence="6">
    <location>
        <begin position="66"/>
        <end position="84"/>
    </location>
</feature>
<feature type="compositionally biased region" description="Basic and acidic residues" evidence="5">
    <location>
        <begin position="1"/>
        <end position="35"/>
    </location>
</feature>
<feature type="transmembrane region" description="Helical" evidence="6">
    <location>
        <begin position="462"/>
        <end position="481"/>
    </location>
</feature>
<reference evidence="7 8" key="1">
    <citation type="journal article" date="2019" name="Sci. Rep.">
        <title>A multi-omics analysis of the grapevine pathogen Lasiodiplodia theobromae reveals that temperature affects the expression of virulence- and pathogenicity-related genes.</title>
        <authorList>
            <person name="Felix C."/>
            <person name="Meneses R."/>
            <person name="Goncalves M.F.M."/>
            <person name="Tilleman L."/>
            <person name="Duarte A.S."/>
            <person name="Jorrin-Novo J.V."/>
            <person name="Van de Peer Y."/>
            <person name="Deforce D."/>
            <person name="Van Nieuwerburgh F."/>
            <person name="Esteves A.C."/>
            <person name="Alves A."/>
        </authorList>
    </citation>
    <scope>NUCLEOTIDE SEQUENCE [LARGE SCALE GENOMIC DNA]</scope>
    <source>
        <strain evidence="7 8">LA-SOL3</strain>
    </source>
</reference>
<feature type="transmembrane region" description="Helical" evidence="6">
    <location>
        <begin position="157"/>
        <end position="181"/>
    </location>
</feature>
<evidence type="ECO:0000256" key="1">
    <source>
        <dbReference type="ARBA" id="ARBA00004141"/>
    </source>
</evidence>
<feature type="transmembrane region" description="Helical" evidence="6">
    <location>
        <begin position="409"/>
        <end position="431"/>
    </location>
</feature>
<evidence type="ECO:0000256" key="6">
    <source>
        <dbReference type="SAM" id="Phobius"/>
    </source>
</evidence>
<dbReference type="GO" id="GO:0022857">
    <property type="term" value="F:transmembrane transporter activity"/>
    <property type="evidence" value="ECO:0007669"/>
    <property type="project" value="InterPro"/>
</dbReference>
<feature type="transmembrane region" description="Helical" evidence="6">
    <location>
        <begin position="348"/>
        <end position="366"/>
    </location>
</feature>
<feature type="region of interest" description="Disordered" evidence="5">
    <location>
        <begin position="490"/>
        <end position="519"/>
    </location>
</feature>
<feature type="compositionally biased region" description="Basic and acidic residues" evidence="5">
    <location>
        <begin position="43"/>
        <end position="54"/>
    </location>
</feature>
<protein>
    <recommendedName>
        <fullName evidence="9">Major facilitator superfamily domain-containing protein 7</fullName>
    </recommendedName>
</protein>
<comment type="caution">
    <text evidence="7">The sequence shown here is derived from an EMBL/GenBank/DDBJ whole genome shotgun (WGS) entry which is preliminary data.</text>
</comment>
<feature type="transmembrane region" description="Helical" evidence="6">
    <location>
        <begin position="230"/>
        <end position="249"/>
    </location>
</feature>
<dbReference type="SUPFAM" id="SSF103473">
    <property type="entry name" value="MFS general substrate transporter"/>
    <property type="match status" value="1"/>
</dbReference>
<evidence type="ECO:0000256" key="5">
    <source>
        <dbReference type="SAM" id="MobiDB-lite"/>
    </source>
</evidence>
<feature type="region of interest" description="Disordered" evidence="5">
    <location>
        <begin position="1"/>
        <end position="56"/>
    </location>
</feature>
<feature type="transmembrane region" description="Helical" evidence="6">
    <location>
        <begin position="372"/>
        <end position="397"/>
    </location>
</feature>
<proteinExistence type="predicted"/>
<keyword evidence="4 6" id="KW-0472">Membrane</keyword>
<dbReference type="InterPro" id="IPR011701">
    <property type="entry name" value="MFS"/>
</dbReference>
<dbReference type="AlphaFoldDB" id="A0A5N5DCI2"/>
<feature type="compositionally biased region" description="Basic and acidic residues" evidence="5">
    <location>
        <begin position="494"/>
        <end position="506"/>
    </location>
</feature>
<dbReference type="InterPro" id="IPR049680">
    <property type="entry name" value="FLVCR1-2_SLC49-like"/>
</dbReference>
<evidence type="ECO:0000256" key="4">
    <source>
        <dbReference type="ARBA" id="ARBA00023136"/>
    </source>
</evidence>
<keyword evidence="8" id="KW-1185">Reference proteome</keyword>
<keyword evidence="2 6" id="KW-0812">Transmembrane</keyword>
<dbReference type="PANTHER" id="PTHR10924:SF6">
    <property type="entry name" value="SOLUTE CARRIER FAMILY 49 MEMBER A3"/>
    <property type="match status" value="1"/>
</dbReference>
<feature type="transmembrane region" description="Helical" evidence="6">
    <location>
        <begin position="133"/>
        <end position="151"/>
    </location>
</feature>
<evidence type="ECO:0000313" key="7">
    <source>
        <dbReference type="EMBL" id="KAB2575459.1"/>
    </source>
</evidence>
<dbReference type="PANTHER" id="PTHR10924">
    <property type="entry name" value="MAJOR FACILITATOR SUPERFAMILY PROTEIN-RELATED"/>
    <property type="match status" value="1"/>
</dbReference>
<evidence type="ECO:0000256" key="3">
    <source>
        <dbReference type="ARBA" id="ARBA00022989"/>
    </source>
</evidence>
<organism evidence="7 8">
    <name type="scientific">Lasiodiplodia theobromae</name>
    <dbReference type="NCBI Taxonomy" id="45133"/>
    <lineage>
        <taxon>Eukaryota</taxon>
        <taxon>Fungi</taxon>
        <taxon>Dikarya</taxon>
        <taxon>Ascomycota</taxon>
        <taxon>Pezizomycotina</taxon>
        <taxon>Dothideomycetes</taxon>
        <taxon>Dothideomycetes incertae sedis</taxon>
        <taxon>Botryosphaeriales</taxon>
        <taxon>Botryosphaeriaceae</taxon>
        <taxon>Lasiodiplodia</taxon>
    </lineage>
</organism>
<dbReference type="OrthoDB" id="422206at2759"/>
<name>A0A5N5DCI2_9PEZI</name>
<evidence type="ECO:0000313" key="8">
    <source>
        <dbReference type="Proteomes" id="UP000325902"/>
    </source>
</evidence>
<dbReference type="GO" id="GO:0016020">
    <property type="term" value="C:membrane"/>
    <property type="evidence" value="ECO:0007669"/>
    <property type="project" value="UniProtKB-SubCell"/>
</dbReference>
<keyword evidence="3 6" id="KW-1133">Transmembrane helix</keyword>
<comment type="subcellular location">
    <subcellularLocation>
        <location evidence="1">Membrane</location>
        <topology evidence="1">Multi-pass membrane protein</topology>
    </subcellularLocation>
</comment>
<feature type="transmembrane region" description="Helical" evidence="6">
    <location>
        <begin position="193"/>
        <end position="215"/>
    </location>
</feature>
<sequence length="519" mass="55871">MDDVSPQHHAGEKMAAHEVHSDAPLRDGSRDEDGSRPSGQDAHAVREQHSDNQHAHGHHRVYRRRWFGLLQLVLLNVIISWDWLTFAAVSSDSAEYFHVTETAINWLSTAVLFAFVATSPVVLTTLHRGPKPAIITASIFALIGNWVRYAGTRAGSHGYFGVVMFGQILIGIAQPFVLAAPTRYSDLWFTERGRISATALASLANPFGGALGQLIDPFWATKPSEIPNMVLYTAIIATVAAIPSFFIPARPPTPPSASTTPKPTAVLPSLRFLALNPTFWLILLPFGVYVGFFNAFSSLLNQILYPYGFTSTDAGICGALLIFVGLAASAILSPLLDRRHPKPYLRTIKLFCPVIGACYLAFIWAPPTRSLAAPYVVSSVLGAASFALVPVALEYLVEATWPAASPEAGSVLCWTAGQLFGAIFIVIMNALKEPGCSSTKQCEESGKHSTGWKPPGSMWRALIFQAVVALAVLPAPLLLGVRRLGLGAGHRKGRMEAEDAEERGQVEESGEAGGEGGRP</sequence>
<feature type="transmembrane region" description="Helical" evidence="6">
    <location>
        <begin position="104"/>
        <end position="126"/>
    </location>
</feature>